<evidence type="ECO:0000313" key="2">
    <source>
        <dbReference type="EMBL" id="EEO27735.1"/>
    </source>
</evidence>
<dbReference type="RefSeq" id="WP_005876935.1">
    <property type="nucleotide sequence ID" value="NZ_CABMNL010000001.1"/>
</dbReference>
<keyword evidence="3" id="KW-1185">Reference proteome</keyword>
<dbReference type="AlphaFoldDB" id="C3X3E9"/>
<dbReference type="HOGENOM" id="CLU_1494829_0_0_4"/>
<feature type="transmembrane region" description="Helical" evidence="1">
    <location>
        <begin position="74"/>
        <end position="94"/>
    </location>
</feature>
<organism evidence="2 3">
    <name type="scientific">Oxalobacter paraformigenes</name>
    <dbReference type="NCBI Taxonomy" id="556268"/>
    <lineage>
        <taxon>Bacteria</taxon>
        <taxon>Pseudomonadati</taxon>
        <taxon>Pseudomonadota</taxon>
        <taxon>Betaproteobacteria</taxon>
        <taxon>Burkholderiales</taxon>
        <taxon>Oxalobacteraceae</taxon>
        <taxon>Oxalobacter</taxon>
    </lineage>
</organism>
<evidence type="ECO:0000256" key="1">
    <source>
        <dbReference type="SAM" id="Phobius"/>
    </source>
</evidence>
<gene>
    <name evidence="2" type="ORF">OFAG_00888</name>
</gene>
<dbReference type="Pfam" id="PF13994">
    <property type="entry name" value="PgaD"/>
    <property type="match status" value="1"/>
</dbReference>
<dbReference type="GO" id="GO:0043709">
    <property type="term" value="P:cell adhesion involved in single-species biofilm formation"/>
    <property type="evidence" value="ECO:0007669"/>
    <property type="project" value="InterPro"/>
</dbReference>
<sequence length="182" mass="21289">MRIDPKNLIVCYRHKQTPWQKALGLALQVLFWSVLLYILCAFLALGCWIIDYFPFENMIDKRDIQAIKAVISRYFPLIGVSVCAFMLWAFYNWLRFHGHRDRRKTRPASVSLEETAEFYRLAADEVRDIRQAKIMTCLFDDKGNIIGVEHDAITPAAKEERYRNPEMPVAEKEAVRDEELCA</sequence>
<keyword evidence="1" id="KW-0472">Membrane</keyword>
<name>C3X3E9_9BURK</name>
<feature type="transmembrane region" description="Helical" evidence="1">
    <location>
        <begin position="29"/>
        <end position="53"/>
    </location>
</feature>
<evidence type="ECO:0000313" key="3">
    <source>
        <dbReference type="Proteomes" id="UP000003973"/>
    </source>
</evidence>
<dbReference type="EMBL" id="ACDP02000021">
    <property type="protein sequence ID" value="EEO27735.1"/>
    <property type="molecule type" value="Genomic_DNA"/>
</dbReference>
<reference evidence="2" key="1">
    <citation type="submission" date="2011-10" db="EMBL/GenBank/DDBJ databases">
        <title>The Genome Sequence of Oxalobacter formigenes HOxBLS.</title>
        <authorList>
            <consortium name="The Broad Institute Genome Sequencing Platform"/>
            <person name="Earl A."/>
            <person name="Ward D."/>
            <person name="Feldgarden M."/>
            <person name="Gevers D."/>
            <person name="Allison M.J."/>
            <person name="Humphrey S."/>
            <person name="Young S.K."/>
            <person name="Zeng Q."/>
            <person name="Gargeya S."/>
            <person name="Fitzgerald M."/>
            <person name="Haas B."/>
            <person name="Abouelleil A."/>
            <person name="Alvarado L."/>
            <person name="Arachchi H.M."/>
            <person name="Berlin A."/>
            <person name="Brown A."/>
            <person name="Chapman S.B."/>
            <person name="Chen Z."/>
            <person name="Dunbar C."/>
            <person name="Freedman E."/>
            <person name="Gearin G."/>
            <person name="Goldberg J."/>
            <person name="Griggs A."/>
            <person name="Gujja S."/>
            <person name="Heiman D."/>
            <person name="Howarth C."/>
            <person name="Larson L."/>
            <person name="Lui A."/>
            <person name="MacDonald P.J.P."/>
            <person name="Montmayeur A."/>
            <person name="Murphy C."/>
            <person name="Neiman D."/>
            <person name="Pearson M."/>
            <person name="Priest M."/>
            <person name="Roberts A."/>
            <person name="Saif S."/>
            <person name="Shea T."/>
            <person name="Shenoy N."/>
            <person name="Sisk P."/>
            <person name="Stolte C."/>
            <person name="Sykes S."/>
            <person name="Wortman J."/>
            <person name="Nusbaum C."/>
            <person name="Birren B."/>
        </authorList>
    </citation>
    <scope>NUCLEOTIDE SEQUENCE [LARGE SCALE GENOMIC DNA]</scope>
    <source>
        <strain evidence="2">HOxBLS</strain>
    </source>
</reference>
<keyword evidence="1" id="KW-0812">Transmembrane</keyword>
<keyword evidence="1" id="KW-1133">Transmembrane helix</keyword>
<protein>
    <submittedName>
        <fullName evidence="2">Poly-beta-1,6-N-acetyl-D-glucosamine biosynthesis protein PgaD</fullName>
    </submittedName>
</protein>
<comment type="caution">
    <text evidence="2">The sequence shown here is derived from an EMBL/GenBank/DDBJ whole genome shotgun (WGS) entry which is preliminary data.</text>
</comment>
<dbReference type="NCBIfam" id="TIGR03940">
    <property type="entry name" value="PGA_PgaD"/>
    <property type="match status" value="1"/>
</dbReference>
<accession>C3X3E9</accession>
<dbReference type="Proteomes" id="UP000003973">
    <property type="component" value="Unassembled WGS sequence"/>
</dbReference>
<dbReference type="eggNOG" id="COG3658">
    <property type="taxonomic scope" value="Bacteria"/>
</dbReference>
<dbReference type="InterPro" id="IPR023829">
    <property type="entry name" value="PGA_PgaD"/>
</dbReference>
<proteinExistence type="predicted"/>